<dbReference type="PANTHER" id="PTHR48471">
    <property type="entry name" value="DDE TNP4 DOMAIN-CONTAINING PROTEIN"/>
    <property type="match status" value="1"/>
</dbReference>
<evidence type="ECO:0000313" key="1">
    <source>
        <dbReference type="EMBL" id="KNZ47067.1"/>
    </source>
</evidence>
<dbReference type="PANTHER" id="PTHR48471:SF1">
    <property type="entry name" value="DDE TNP4 DOMAIN-CONTAINING PROTEIN"/>
    <property type="match status" value="1"/>
</dbReference>
<comment type="caution">
    <text evidence="1">The sequence shown here is derived from an EMBL/GenBank/DDBJ whole genome shotgun (WGS) entry which is preliminary data.</text>
</comment>
<organism evidence="1 2">
    <name type="scientific">Puccinia sorghi</name>
    <dbReference type="NCBI Taxonomy" id="27349"/>
    <lineage>
        <taxon>Eukaryota</taxon>
        <taxon>Fungi</taxon>
        <taxon>Dikarya</taxon>
        <taxon>Basidiomycota</taxon>
        <taxon>Pucciniomycotina</taxon>
        <taxon>Pucciniomycetes</taxon>
        <taxon>Pucciniales</taxon>
        <taxon>Pucciniaceae</taxon>
        <taxon>Puccinia</taxon>
    </lineage>
</organism>
<dbReference type="AlphaFoldDB" id="A0A0L6UFL9"/>
<dbReference type="EMBL" id="LAVV01012053">
    <property type="protein sequence ID" value="KNZ47067.1"/>
    <property type="molecule type" value="Genomic_DNA"/>
</dbReference>
<evidence type="ECO:0000313" key="2">
    <source>
        <dbReference type="Proteomes" id="UP000037035"/>
    </source>
</evidence>
<proteinExistence type="predicted"/>
<reference evidence="1 2" key="1">
    <citation type="submission" date="2015-08" db="EMBL/GenBank/DDBJ databases">
        <title>Next Generation Sequencing and Analysis of the Genome of Puccinia sorghi L Schw, the Causal Agent of Maize Common Rust.</title>
        <authorList>
            <person name="Rochi L."/>
            <person name="Burguener G."/>
            <person name="Darino M."/>
            <person name="Turjanski A."/>
            <person name="Kreff E."/>
            <person name="Dieguez M.J."/>
            <person name="Sacco F."/>
        </authorList>
    </citation>
    <scope>NUCLEOTIDE SEQUENCE [LARGE SCALE GENOMIC DNA]</scope>
    <source>
        <strain evidence="1 2">RO10H11247</strain>
    </source>
</reference>
<keyword evidence="2" id="KW-1185">Reference proteome</keyword>
<gene>
    <name evidence="1" type="ORF">VP01_6701g1</name>
</gene>
<sequence>MKSNNILTFAPNRTFIHAILNAPGSWNDLKIAERLLPAFPVEFTCIKLMNKPLVYMQQADEWGIQAIQSFFSRFKLPLPGTDHEFLAEVLELCVSLHQVQFQSVKIKQTQNMYQSAEDHHIFRIGVGLVDIITTGCDQSCFSLFV</sequence>
<dbReference type="VEuPathDB" id="FungiDB:VP01_6701g1"/>
<name>A0A0L6UFL9_9BASI</name>
<protein>
    <submittedName>
        <fullName evidence="1">Uncharacterized protein</fullName>
    </submittedName>
</protein>
<dbReference type="OrthoDB" id="78198at2759"/>
<dbReference type="Proteomes" id="UP000037035">
    <property type="component" value="Unassembled WGS sequence"/>
</dbReference>
<accession>A0A0L6UFL9</accession>